<reference evidence="3" key="1">
    <citation type="submission" date="2017-09" db="EMBL/GenBank/DDBJ databases">
        <title>Arcobacter canalis sp. nov., a new species isolated from a water canal contaminated with urban sewage.</title>
        <authorList>
            <person name="Perez-Cataluna A."/>
            <person name="Salas-Masso N."/>
            <person name="Figueras M.J."/>
        </authorList>
    </citation>
    <scope>NUCLEOTIDE SEQUENCE [LARGE SCALE GENOMIC DNA]</scope>
    <source>
        <strain evidence="3">CECT 7727</strain>
    </source>
</reference>
<gene>
    <name evidence="1" type="ORF">AMRN_0831</name>
    <name evidence="2" type="ORF">CPH92_01775</name>
</gene>
<proteinExistence type="predicted"/>
<organism evidence="1 4">
    <name type="scientific">Malaciobacter marinus</name>
    <dbReference type="NCBI Taxonomy" id="505249"/>
    <lineage>
        <taxon>Bacteria</taxon>
        <taxon>Pseudomonadati</taxon>
        <taxon>Campylobacterota</taxon>
        <taxon>Epsilonproteobacteria</taxon>
        <taxon>Campylobacterales</taxon>
        <taxon>Arcobacteraceae</taxon>
        <taxon>Malaciobacter</taxon>
    </lineage>
</organism>
<sequence length="149" mass="16959">MKSLFLIICLFSFANSSIIVGNQSKVSSLSGDIKVSSQNSNITKNLSLAQVVEIKQDGKLSEVRILKKGELKDILKLTSTTDLSKKIDIKVGLFNKNDALKTYEGLLNYFNKEEIIITKKDENYLIRLEDINYAYAKKIFSKIKKYLRK</sequence>
<accession>A0A347TJ05</accession>
<dbReference type="EMBL" id="NXAO01000007">
    <property type="protein sequence ID" value="PHO16423.1"/>
    <property type="molecule type" value="Genomic_DNA"/>
</dbReference>
<keyword evidence="3" id="KW-1185">Reference proteome</keyword>
<dbReference type="RefSeq" id="WP_099310086.1">
    <property type="nucleotide sequence ID" value="NZ_CP032101.1"/>
</dbReference>
<dbReference type="Proteomes" id="UP000224740">
    <property type="component" value="Unassembled WGS sequence"/>
</dbReference>
<dbReference type="KEGG" id="amar:AMRN_0831"/>
<dbReference type="AlphaFoldDB" id="A0A347TJ05"/>
<evidence type="ECO:0000313" key="2">
    <source>
        <dbReference type="EMBL" id="PHO16423.1"/>
    </source>
</evidence>
<reference evidence="2" key="2">
    <citation type="submission" date="2017-09" db="EMBL/GenBank/DDBJ databases">
        <authorList>
            <person name="Perez-Cataluna A."/>
            <person name="Figueras M.J."/>
            <person name="Salas-Masso N."/>
        </authorList>
    </citation>
    <scope>NUCLEOTIDE SEQUENCE</scope>
    <source>
        <strain evidence="2">CECT 7727</strain>
    </source>
</reference>
<name>A0A347TJ05_9BACT</name>
<evidence type="ECO:0000313" key="4">
    <source>
        <dbReference type="Proteomes" id="UP000264693"/>
    </source>
</evidence>
<reference evidence="1 4" key="3">
    <citation type="submission" date="2018-08" db="EMBL/GenBank/DDBJ databases">
        <title>Complete genome of the Arcobacter marinus type strain JCM 15502.</title>
        <authorList>
            <person name="Miller W.G."/>
            <person name="Yee E."/>
            <person name="Huynh S."/>
            <person name="Parker C.T."/>
        </authorList>
    </citation>
    <scope>NUCLEOTIDE SEQUENCE [LARGE SCALE GENOMIC DNA]</scope>
    <source>
        <strain evidence="1 4">JCM 15502</strain>
    </source>
</reference>
<evidence type="ECO:0000313" key="3">
    <source>
        <dbReference type="Proteomes" id="UP000224740"/>
    </source>
</evidence>
<dbReference type="EMBL" id="CP032101">
    <property type="protein sequence ID" value="AXX86583.1"/>
    <property type="molecule type" value="Genomic_DNA"/>
</dbReference>
<dbReference type="Proteomes" id="UP000264693">
    <property type="component" value="Chromosome"/>
</dbReference>
<protein>
    <submittedName>
        <fullName evidence="1">Uncharacterized protein</fullName>
    </submittedName>
</protein>
<evidence type="ECO:0000313" key="1">
    <source>
        <dbReference type="EMBL" id="AXX86583.1"/>
    </source>
</evidence>